<proteinExistence type="inferred from homology"/>
<comment type="similarity">
    <text evidence="1 6">Belongs to the aldehyde dehydrogenase family.</text>
</comment>
<feature type="active site" evidence="5">
    <location>
        <position position="251"/>
    </location>
</feature>
<evidence type="ECO:0000256" key="3">
    <source>
        <dbReference type="ARBA" id="ARBA00024226"/>
    </source>
</evidence>
<feature type="compositionally biased region" description="Basic and acidic residues" evidence="7">
    <location>
        <begin position="13"/>
        <end position="25"/>
    </location>
</feature>
<sequence>MSALPALAGHVLGGEERAEGGDRHDVVSPFTEEVVGASREAGAALVDEAVRRARAAHERWTRVAPAARAELLETLADLLERDGDAVATTVSTEMGMPLWLAAATQVDLPTRVLRSTAALTRTLAWVQPSDGAVLHRRGAGVVGAITPWNMPVHQIVAKVAAALGAGCAVVLKPSEQTPYDAVRLALLVAEAAAVHGAPADLLQVVQGTGPVTGAALTQHPGLDRLTFTGSVAAGRQVAAAGAATLTPATLELGGKSPALVLPDADLERVVPAVLASGLVNSGQACNATTRLLFPAGVLGEVEELVRAEVDRFVLGDPADPATRQGPLVTRAHRDRVLGHVAGALADGGRLVTGTGRPSEVVGHGWFVDPVVLADLPADAAAVQQEIFGPVLVLQGYDDLDHAISLANDTRYGLSAEVWSAGTDDARATALAVAAEIRAGQVKVDGVRTRERPAVPFGGSGDSGWGRELGTHGLLEMTELTAVMA</sequence>
<reference evidence="9" key="1">
    <citation type="submission" date="2023-07" db="EMBL/GenBank/DDBJ databases">
        <title>Functional and genomic diversity of the sorghum phyllosphere microbiome.</title>
        <authorList>
            <person name="Shade A."/>
        </authorList>
    </citation>
    <scope>NUCLEOTIDE SEQUENCE</scope>
    <source>
        <strain evidence="9">SORGH_AS_1067</strain>
    </source>
</reference>
<comment type="catalytic activity">
    <reaction evidence="4">
        <text>an aldehyde + NAD(+) + H2O = a carboxylate + NADH + 2 H(+)</text>
        <dbReference type="Rhea" id="RHEA:16185"/>
        <dbReference type="ChEBI" id="CHEBI:15377"/>
        <dbReference type="ChEBI" id="CHEBI:15378"/>
        <dbReference type="ChEBI" id="CHEBI:17478"/>
        <dbReference type="ChEBI" id="CHEBI:29067"/>
        <dbReference type="ChEBI" id="CHEBI:57540"/>
        <dbReference type="ChEBI" id="CHEBI:57945"/>
        <dbReference type="EC" id="1.2.1.3"/>
    </reaction>
</comment>
<accession>A0AAJ1U1X4</accession>
<dbReference type="GO" id="GO:0004029">
    <property type="term" value="F:aldehyde dehydrogenase (NAD+) activity"/>
    <property type="evidence" value="ECO:0007669"/>
    <property type="project" value="UniProtKB-EC"/>
</dbReference>
<evidence type="ECO:0000256" key="2">
    <source>
        <dbReference type="ARBA" id="ARBA00023002"/>
    </source>
</evidence>
<dbReference type="SUPFAM" id="SSF53720">
    <property type="entry name" value="ALDH-like"/>
    <property type="match status" value="1"/>
</dbReference>
<protein>
    <recommendedName>
        <fullName evidence="3">aldehyde dehydrogenase (NAD(+))</fullName>
        <ecNumber evidence="3">1.2.1.3</ecNumber>
    </recommendedName>
</protein>
<evidence type="ECO:0000313" key="9">
    <source>
        <dbReference type="EMBL" id="MDQ1105869.1"/>
    </source>
</evidence>
<dbReference type="PROSITE" id="PS00070">
    <property type="entry name" value="ALDEHYDE_DEHYDR_CYS"/>
    <property type="match status" value="1"/>
</dbReference>
<evidence type="ECO:0000256" key="1">
    <source>
        <dbReference type="ARBA" id="ARBA00009986"/>
    </source>
</evidence>
<name>A0AAJ1U1X4_9ACTN</name>
<dbReference type="Proteomes" id="UP001239215">
    <property type="component" value="Unassembled WGS sequence"/>
</dbReference>
<dbReference type="AlphaFoldDB" id="A0AAJ1U1X4"/>
<evidence type="ECO:0000256" key="4">
    <source>
        <dbReference type="ARBA" id="ARBA00049194"/>
    </source>
</evidence>
<dbReference type="InterPro" id="IPR015590">
    <property type="entry name" value="Aldehyde_DH_dom"/>
</dbReference>
<evidence type="ECO:0000259" key="8">
    <source>
        <dbReference type="Pfam" id="PF00171"/>
    </source>
</evidence>
<dbReference type="Gene3D" id="3.40.605.10">
    <property type="entry name" value="Aldehyde Dehydrogenase, Chain A, domain 1"/>
    <property type="match status" value="1"/>
</dbReference>
<evidence type="ECO:0000313" key="10">
    <source>
        <dbReference type="Proteomes" id="UP001239215"/>
    </source>
</evidence>
<dbReference type="InterPro" id="IPR016162">
    <property type="entry name" value="Ald_DH_N"/>
</dbReference>
<gene>
    <name evidence="9" type="ORF">QE405_003153</name>
</gene>
<dbReference type="Gene3D" id="3.40.309.10">
    <property type="entry name" value="Aldehyde Dehydrogenase, Chain A, domain 2"/>
    <property type="match status" value="1"/>
</dbReference>
<organism evidence="9 10">
    <name type="scientific">Nocardioides zeae</name>
    <dbReference type="NCBI Taxonomy" id="1457234"/>
    <lineage>
        <taxon>Bacteria</taxon>
        <taxon>Bacillati</taxon>
        <taxon>Actinomycetota</taxon>
        <taxon>Actinomycetes</taxon>
        <taxon>Propionibacteriales</taxon>
        <taxon>Nocardioidaceae</taxon>
        <taxon>Nocardioides</taxon>
    </lineage>
</organism>
<dbReference type="InterPro" id="IPR016161">
    <property type="entry name" value="Ald_DH/histidinol_DH"/>
</dbReference>
<keyword evidence="2 6" id="KW-0560">Oxidoreductase</keyword>
<dbReference type="EMBL" id="JAUTAN010000001">
    <property type="protein sequence ID" value="MDQ1105869.1"/>
    <property type="molecule type" value="Genomic_DNA"/>
</dbReference>
<feature type="region of interest" description="Disordered" evidence="7">
    <location>
        <begin position="1"/>
        <end position="25"/>
    </location>
</feature>
<dbReference type="PANTHER" id="PTHR42804:SF1">
    <property type="entry name" value="ALDEHYDE DEHYDROGENASE-RELATED"/>
    <property type="match status" value="1"/>
</dbReference>
<dbReference type="RefSeq" id="WP_307202503.1">
    <property type="nucleotide sequence ID" value="NZ_JAUTAN010000001.1"/>
</dbReference>
<evidence type="ECO:0000256" key="7">
    <source>
        <dbReference type="SAM" id="MobiDB-lite"/>
    </source>
</evidence>
<dbReference type="Pfam" id="PF00171">
    <property type="entry name" value="Aldedh"/>
    <property type="match status" value="1"/>
</dbReference>
<dbReference type="PROSITE" id="PS00687">
    <property type="entry name" value="ALDEHYDE_DEHYDR_GLU"/>
    <property type="match status" value="1"/>
</dbReference>
<evidence type="ECO:0000256" key="5">
    <source>
        <dbReference type="PROSITE-ProRule" id="PRU10007"/>
    </source>
</evidence>
<feature type="domain" description="Aldehyde dehydrogenase" evidence="8">
    <location>
        <begin position="22"/>
        <end position="482"/>
    </location>
</feature>
<dbReference type="InterPro" id="IPR016160">
    <property type="entry name" value="Ald_DH_CS_CYS"/>
</dbReference>
<dbReference type="InterPro" id="IPR016163">
    <property type="entry name" value="Ald_DH_C"/>
</dbReference>
<comment type="caution">
    <text evidence="9">The sequence shown here is derived from an EMBL/GenBank/DDBJ whole genome shotgun (WGS) entry which is preliminary data.</text>
</comment>
<dbReference type="PANTHER" id="PTHR42804">
    <property type="entry name" value="ALDEHYDE DEHYDROGENASE"/>
    <property type="match status" value="1"/>
</dbReference>
<dbReference type="EC" id="1.2.1.3" evidence="3"/>
<evidence type="ECO:0000256" key="6">
    <source>
        <dbReference type="RuleBase" id="RU003345"/>
    </source>
</evidence>
<dbReference type="InterPro" id="IPR029510">
    <property type="entry name" value="Ald_DH_CS_GLU"/>
</dbReference>